<evidence type="ECO:0000313" key="8">
    <source>
        <dbReference type="EMBL" id="ABH00621.1"/>
    </source>
</evidence>
<keyword evidence="8" id="KW-0614">Plasmid</keyword>
<dbReference type="OrthoDB" id="4131546at2"/>
<comment type="similarity">
    <text evidence="1">Belongs to the LysR transcriptional regulatory family.</text>
</comment>
<dbReference type="PANTHER" id="PTHR30346:SF29">
    <property type="entry name" value="LYSR SUBSTRATE-BINDING"/>
    <property type="match status" value="1"/>
</dbReference>
<evidence type="ECO:0000256" key="2">
    <source>
        <dbReference type="ARBA" id="ARBA00023015"/>
    </source>
</evidence>
<dbReference type="Pfam" id="PF03466">
    <property type="entry name" value="LysR_substrate"/>
    <property type="match status" value="1"/>
</dbReference>
<evidence type="ECO:0000256" key="4">
    <source>
        <dbReference type="ARBA" id="ARBA00023159"/>
    </source>
</evidence>
<evidence type="ECO:0000256" key="3">
    <source>
        <dbReference type="ARBA" id="ARBA00023125"/>
    </source>
</evidence>
<dbReference type="HOGENOM" id="CLU_039613_6_0_11"/>
<keyword evidence="6" id="KW-0812">Transmembrane</keyword>
<dbReference type="CDD" id="cd08423">
    <property type="entry name" value="PBP2_LTTR_like_6"/>
    <property type="match status" value="1"/>
</dbReference>
<dbReference type="GO" id="GO:0003700">
    <property type="term" value="F:DNA-binding transcription factor activity"/>
    <property type="evidence" value="ECO:0007669"/>
    <property type="project" value="InterPro"/>
</dbReference>
<evidence type="ECO:0000313" key="9">
    <source>
        <dbReference type="Proteomes" id="UP000008710"/>
    </source>
</evidence>
<evidence type="ECO:0000259" key="7">
    <source>
        <dbReference type="PROSITE" id="PS50931"/>
    </source>
</evidence>
<keyword evidence="3" id="KW-0238">DNA-binding</keyword>
<reference evidence="9" key="1">
    <citation type="journal article" date="2006" name="Proc. Natl. Acad. Sci. U.S.A.">
        <title>The complete genome of Rhodococcus sp. RHA1 provides insights into a catabolic powerhouse.</title>
        <authorList>
            <person name="McLeod M.P."/>
            <person name="Warren R.L."/>
            <person name="Hsiao W.W.L."/>
            <person name="Araki N."/>
            <person name="Myhre M."/>
            <person name="Fernandes C."/>
            <person name="Miyazawa D."/>
            <person name="Wong W."/>
            <person name="Lillquist A.L."/>
            <person name="Wang D."/>
            <person name="Dosanjh M."/>
            <person name="Hara H."/>
            <person name="Petrescu A."/>
            <person name="Morin R.D."/>
            <person name="Yang G."/>
            <person name="Stott J.M."/>
            <person name="Schein J.E."/>
            <person name="Shin H."/>
            <person name="Smailus D."/>
            <person name="Siddiqui A.S."/>
            <person name="Marra M.A."/>
            <person name="Jones S.J.M."/>
            <person name="Holt R."/>
            <person name="Brinkman F.S.L."/>
            <person name="Miyauchi K."/>
            <person name="Fukuda M."/>
            <person name="Davies J.E."/>
            <person name="Mohn W.W."/>
            <person name="Eltis L.D."/>
        </authorList>
    </citation>
    <scope>NUCLEOTIDE SEQUENCE [LARGE SCALE GENOMIC DNA]</scope>
    <source>
        <strain evidence="9">RHA1</strain>
    </source>
</reference>
<dbReference type="PANTHER" id="PTHR30346">
    <property type="entry name" value="TRANSCRIPTIONAL DUAL REGULATOR HCAR-RELATED"/>
    <property type="match status" value="1"/>
</dbReference>
<dbReference type="InterPro" id="IPR036388">
    <property type="entry name" value="WH-like_DNA-bd_sf"/>
</dbReference>
<keyword evidence="2" id="KW-0805">Transcription regulation</keyword>
<dbReference type="KEGG" id="rha:RHA1_ro10432"/>
<dbReference type="GO" id="GO:0032993">
    <property type="term" value="C:protein-DNA complex"/>
    <property type="evidence" value="ECO:0007669"/>
    <property type="project" value="TreeGrafter"/>
</dbReference>
<proteinExistence type="inferred from homology"/>
<dbReference type="EMBL" id="CP000433">
    <property type="protein sequence ID" value="ABH00621.1"/>
    <property type="molecule type" value="Genomic_DNA"/>
</dbReference>
<dbReference type="SUPFAM" id="SSF53850">
    <property type="entry name" value="Periplasmic binding protein-like II"/>
    <property type="match status" value="1"/>
</dbReference>
<evidence type="ECO:0000256" key="6">
    <source>
        <dbReference type="SAM" id="Phobius"/>
    </source>
</evidence>
<dbReference type="InterPro" id="IPR000847">
    <property type="entry name" value="LysR_HTH_N"/>
</dbReference>
<dbReference type="InterPro" id="IPR036390">
    <property type="entry name" value="WH_DNA-bd_sf"/>
</dbReference>
<dbReference type="PATRIC" id="fig|101510.16.peg.8808"/>
<sequence length="314" mass="33937">MLESRPLRMFHEVVRTGSYSAAAEALGYTQPAISQQMRTLERTVGTPLFTRSGRHMQLTEAGEVLARHVQSVLSGLDAAEQQVAAIKNLATGRIRVCAFPSASATIVAAAVTHLKATRPGIRVQLLEAEPPESLQLLHDGKCDITLAFSYDGMSEVEESGLSQIPLMDDEMVAVLPIDHPMSRRRRIELRELADEAWIAGCPRCRTTFVQSCAAAGFEPEIAFSTDDNLAMQSLVVAGVGVAVMPSLVLAFLRHPKLVARPLRPVTHRSVSAYTLKDFTQIPATATTLEALQTAVGTLRPAETGTRAKTTPEIG</sequence>
<geneLocation type="plasmid" evidence="8 9">
    <name>pRHL2</name>
</geneLocation>
<feature type="domain" description="HTH lysR-type" evidence="7">
    <location>
        <begin position="2"/>
        <end position="59"/>
    </location>
</feature>
<gene>
    <name evidence="8" type="ordered locus">RHA1_ro10432</name>
</gene>
<feature type="transmembrane region" description="Helical" evidence="6">
    <location>
        <begin position="229"/>
        <end position="252"/>
    </location>
</feature>
<dbReference type="SUPFAM" id="SSF46785">
    <property type="entry name" value="Winged helix' DNA-binding domain"/>
    <property type="match status" value="1"/>
</dbReference>
<keyword evidence="4" id="KW-0010">Activator</keyword>
<evidence type="ECO:0000256" key="5">
    <source>
        <dbReference type="ARBA" id="ARBA00023163"/>
    </source>
</evidence>
<protein>
    <submittedName>
        <fullName evidence="8">Probable transcriptional regulator, LysR family</fullName>
    </submittedName>
</protein>
<dbReference type="FunFam" id="1.10.10.10:FF:000001">
    <property type="entry name" value="LysR family transcriptional regulator"/>
    <property type="match status" value="1"/>
</dbReference>
<dbReference type="Proteomes" id="UP000008710">
    <property type="component" value="Plasmid pRHL2"/>
</dbReference>
<dbReference type="Gene3D" id="3.40.190.10">
    <property type="entry name" value="Periplasmic binding protein-like II"/>
    <property type="match status" value="2"/>
</dbReference>
<dbReference type="GO" id="GO:0003677">
    <property type="term" value="F:DNA binding"/>
    <property type="evidence" value="ECO:0007669"/>
    <property type="project" value="UniProtKB-KW"/>
</dbReference>
<evidence type="ECO:0000256" key="1">
    <source>
        <dbReference type="ARBA" id="ARBA00009437"/>
    </source>
</evidence>
<keyword evidence="6" id="KW-0472">Membrane</keyword>
<accession>Q0RVR5</accession>
<keyword evidence="5" id="KW-0804">Transcription</keyword>
<dbReference type="PRINTS" id="PR00039">
    <property type="entry name" value="HTHLYSR"/>
</dbReference>
<keyword evidence="6" id="KW-1133">Transmembrane helix</keyword>
<dbReference type="InterPro" id="IPR005119">
    <property type="entry name" value="LysR_subst-bd"/>
</dbReference>
<dbReference type="AlphaFoldDB" id="Q0RVR5"/>
<dbReference type="Pfam" id="PF00126">
    <property type="entry name" value="HTH_1"/>
    <property type="match status" value="1"/>
</dbReference>
<dbReference type="PROSITE" id="PS50931">
    <property type="entry name" value="HTH_LYSR"/>
    <property type="match status" value="1"/>
</dbReference>
<name>Q0RVR5_RHOJR</name>
<dbReference type="Gene3D" id="1.10.10.10">
    <property type="entry name" value="Winged helix-like DNA-binding domain superfamily/Winged helix DNA-binding domain"/>
    <property type="match status" value="1"/>
</dbReference>
<dbReference type="RefSeq" id="WP_011600251.1">
    <property type="nucleotide sequence ID" value="NC_008270.1"/>
</dbReference>
<organism evidence="8 9">
    <name type="scientific">Rhodococcus jostii (strain RHA1)</name>
    <dbReference type="NCBI Taxonomy" id="101510"/>
    <lineage>
        <taxon>Bacteria</taxon>
        <taxon>Bacillati</taxon>
        <taxon>Actinomycetota</taxon>
        <taxon>Actinomycetes</taxon>
        <taxon>Mycobacteriales</taxon>
        <taxon>Nocardiaceae</taxon>
        <taxon>Rhodococcus</taxon>
    </lineage>
</organism>